<keyword evidence="4" id="KW-0812">Transmembrane</keyword>
<proteinExistence type="inferred from homology"/>
<keyword evidence="3" id="KW-0808">Transferase</keyword>
<keyword evidence="4" id="KW-0472">Membrane</keyword>
<dbReference type="PANTHER" id="PTHR31306:SF10">
    <property type="entry name" value="ALPHA-1,6-MANNOSYLTRANSFERASE MNN11-RELATED"/>
    <property type="match status" value="1"/>
</dbReference>
<dbReference type="GO" id="GO:0006487">
    <property type="term" value="P:protein N-linked glycosylation"/>
    <property type="evidence" value="ECO:0007669"/>
    <property type="project" value="TreeGrafter"/>
</dbReference>
<gene>
    <name evidence="5" type="ORF">TRICI_000856</name>
</gene>
<keyword evidence="2" id="KW-0328">Glycosyltransferase</keyword>
<reference evidence="5" key="1">
    <citation type="journal article" date="2019" name="G3 (Bethesda)">
        <title>Genome Assemblies of Two Rare Opportunistic Yeast Pathogens: Diutina rugosa (syn. Candida rugosa) and Trichomonascus ciferrii (syn. Candida ciferrii).</title>
        <authorList>
            <person name="Mixao V."/>
            <person name="Saus E."/>
            <person name="Hansen A.P."/>
            <person name="Lass-Florl C."/>
            <person name="Gabaldon T."/>
        </authorList>
    </citation>
    <scope>NUCLEOTIDE SEQUENCE</scope>
    <source>
        <strain evidence="5">CBS 4856</strain>
    </source>
</reference>
<protein>
    <submittedName>
        <fullName evidence="5">Uncharacterized protein</fullName>
    </submittedName>
</protein>
<dbReference type="Gene3D" id="3.90.550.10">
    <property type="entry name" value="Spore Coat Polysaccharide Biosynthesis Protein SpsA, Chain A"/>
    <property type="match status" value="1"/>
</dbReference>
<dbReference type="PANTHER" id="PTHR31306">
    <property type="entry name" value="ALPHA-1,6-MANNOSYLTRANSFERASE MNN11-RELATED"/>
    <property type="match status" value="1"/>
</dbReference>
<dbReference type="GO" id="GO:0000136">
    <property type="term" value="C:mannan polymerase complex"/>
    <property type="evidence" value="ECO:0007669"/>
    <property type="project" value="TreeGrafter"/>
</dbReference>
<evidence type="ECO:0000313" key="5">
    <source>
        <dbReference type="EMBL" id="KAA8916990.1"/>
    </source>
</evidence>
<dbReference type="Pfam" id="PF05637">
    <property type="entry name" value="Glyco_transf_34"/>
    <property type="match status" value="1"/>
</dbReference>
<sequence length="360" mass="40007">MLLGQNKLTRRSILPSSVPSAPNFNSPRGAKEARSTGLAVLVVTAVLSLLLLFYGSSSEPFTPVQGEGGDPSYTPGRYIIPTAQDIAAIKSGGGPRRVVSPLSTLVHKGPASPRVVLVTSLDADGTTFETLSRVLNDRKQYAQAHGYGLYARFAQEYGEKYMSAFSPTSWAKVSVARAAMHAFPDAEYFWYLDQNAVIMNPKVSVESLIQNVGTDMLTNQNVVLKSSVIKTDAKPYPNRVEFIFSQDEIGLSPFSFIYRNTDFSKSLLEYWNDPRHYNYWGFEKADASALNHLAQWHPSMFRRMAIIPARKFASMTAVTKGFDHLLYTLGDFVVTIRNCQQNPANCEADLNKYLTFKQSL</sequence>
<name>A0A642VA32_9ASCO</name>
<dbReference type="OrthoDB" id="205108at2759"/>
<dbReference type="GO" id="GO:0000009">
    <property type="term" value="F:alpha-1,6-mannosyltransferase activity"/>
    <property type="evidence" value="ECO:0007669"/>
    <property type="project" value="TreeGrafter"/>
</dbReference>
<comment type="caution">
    <text evidence="5">The sequence shown here is derived from an EMBL/GenBank/DDBJ whole genome shotgun (WGS) entry which is preliminary data.</text>
</comment>
<feature type="transmembrane region" description="Helical" evidence="4">
    <location>
        <begin position="36"/>
        <end position="55"/>
    </location>
</feature>
<accession>A0A642VA32</accession>
<organism evidence="5 6">
    <name type="scientific">Trichomonascus ciferrii</name>
    <dbReference type="NCBI Taxonomy" id="44093"/>
    <lineage>
        <taxon>Eukaryota</taxon>
        <taxon>Fungi</taxon>
        <taxon>Dikarya</taxon>
        <taxon>Ascomycota</taxon>
        <taxon>Saccharomycotina</taxon>
        <taxon>Dipodascomycetes</taxon>
        <taxon>Dipodascales</taxon>
        <taxon>Trichomonascaceae</taxon>
        <taxon>Trichomonascus</taxon>
        <taxon>Trichomonascus ciferrii complex</taxon>
    </lineage>
</organism>
<evidence type="ECO:0000313" key="6">
    <source>
        <dbReference type="Proteomes" id="UP000761534"/>
    </source>
</evidence>
<dbReference type="Proteomes" id="UP000761534">
    <property type="component" value="Unassembled WGS sequence"/>
</dbReference>
<evidence type="ECO:0000256" key="3">
    <source>
        <dbReference type="ARBA" id="ARBA00022679"/>
    </source>
</evidence>
<keyword evidence="6" id="KW-1185">Reference proteome</keyword>
<dbReference type="EMBL" id="SWFS01000072">
    <property type="protein sequence ID" value="KAA8916990.1"/>
    <property type="molecule type" value="Genomic_DNA"/>
</dbReference>
<evidence type="ECO:0000256" key="2">
    <source>
        <dbReference type="ARBA" id="ARBA00022676"/>
    </source>
</evidence>
<keyword evidence="4" id="KW-1133">Transmembrane helix</keyword>
<dbReference type="InterPro" id="IPR029044">
    <property type="entry name" value="Nucleotide-diphossugar_trans"/>
</dbReference>
<comment type="similarity">
    <text evidence="1">Belongs to the glycosyltransferase 34 family.</text>
</comment>
<dbReference type="InterPro" id="IPR008630">
    <property type="entry name" value="Glyco_trans_34"/>
</dbReference>
<evidence type="ECO:0000256" key="1">
    <source>
        <dbReference type="ARBA" id="ARBA00005664"/>
    </source>
</evidence>
<dbReference type="VEuPathDB" id="FungiDB:TRICI_000856"/>
<dbReference type="AlphaFoldDB" id="A0A642VA32"/>
<evidence type="ECO:0000256" key="4">
    <source>
        <dbReference type="SAM" id="Phobius"/>
    </source>
</evidence>